<dbReference type="Gene3D" id="3.40.109.10">
    <property type="entry name" value="NADH Oxidase"/>
    <property type="match status" value="1"/>
</dbReference>
<comment type="caution">
    <text evidence="1">The sequence shown here is derived from an EMBL/GenBank/DDBJ whole genome shotgun (WGS) entry which is preliminary data.</text>
</comment>
<protein>
    <submittedName>
        <fullName evidence="1">Twin-arginine translocation pathway signal protein</fullName>
    </submittedName>
</protein>
<dbReference type="InterPro" id="IPR006311">
    <property type="entry name" value="TAT_signal"/>
</dbReference>
<dbReference type="RefSeq" id="WP_135483760.1">
    <property type="nucleotide sequence ID" value="NZ_SRMF01000005.1"/>
</dbReference>
<dbReference type="NCBIfam" id="NF047509">
    <property type="entry name" value="Rv3131_FMN_oxido"/>
    <property type="match status" value="1"/>
</dbReference>
<reference evidence="1 2" key="1">
    <citation type="submission" date="2019-04" db="EMBL/GenBank/DDBJ databases">
        <title>Natronospirillum operosus gen. nov., sp. nov., a haloalkaliphilic satellite isolated from decaying biomass of laboratory culture of cyanobacterium Geitlerinema sp. and proposal of Natronospirillaceae fam. nov. and Saccharospirillaceae fam. nov.</title>
        <authorList>
            <person name="Kevbrin V."/>
            <person name="Boltyanskaya Y."/>
            <person name="Koziaeva V."/>
            <person name="Grouzdev D.S."/>
            <person name="Park M."/>
            <person name="Cho J."/>
        </authorList>
    </citation>
    <scope>NUCLEOTIDE SEQUENCE [LARGE SCALE GENOMIC DNA]</scope>
    <source>
        <strain evidence="1 2">G-116</strain>
    </source>
</reference>
<accession>A0A4Z0W4I6</accession>
<gene>
    <name evidence="1" type="ORF">E4656_13200</name>
</gene>
<dbReference type="OrthoDB" id="272552at2"/>
<dbReference type="EMBL" id="SRMF01000005">
    <property type="protein sequence ID" value="TGG92427.1"/>
    <property type="molecule type" value="Genomic_DNA"/>
</dbReference>
<dbReference type="Proteomes" id="UP000297475">
    <property type="component" value="Unassembled WGS sequence"/>
</dbReference>
<dbReference type="GO" id="GO:0016491">
    <property type="term" value="F:oxidoreductase activity"/>
    <property type="evidence" value="ECO:0007669"/>
    <property type="project" value="InterPro"/>
</dbReference>
<dbReference type="PROSITE" id="PS51257">
    <property type="entry name" value="PROKAR_LIPOPROTEIN"/>
    <property type="match status" value="1"/>
</dbReference>
<evidence type="ECO:0000313" key="2">
    <source>
        <dbReference type="Proteomes" id="UP000297475"/>
    </source>
</evidence>
<sequence length="396" mass="44912">MQRRDFLKIMGAGGAGVIMMPSLLTGCSSTPESALAPWQGPNPDTTDIRLQTLSYGLLAANPHNIQPWLIRLEAPRQFSLFVDPERLLPETDPVHRQIHIGQGTFLENVSIAAGALGYVADISLFPEGEYNNSTLEDLPVAHVHLRPSDIDISDPLFDAILDRQTNKRPYTDEPVRATERSSLRTLANYPLARGPEPDFALHWHWFDTDTEREAMTELIGQAMAVEVSDHDRHLETWRLFRFNEEEVERYRDGFSYGNNGITGLRRWLVERLYSRESARDSDSSWAQFPVDQHYEIAASAPLFGALSTTGNTRRDQVLLGRHYQRLNLAATRLGIAIHPHSQILQEYPDMASLQARLHSQFGFGENTTVQMLYRMGYADPVDKTPRRALADLWYNS</sequence>
<proteinExistence type="predicted"/>
<organism evidence="1 2">
    <name type="scientific">Natronospirillum operosum</name>
    <dbReference type="NCBI Taxonomy" id="2759953"/>
    <lineage>
        <taxon>Bacteria</taxon>
        <taxon>Pseudomonadati</taxon>
        <taxon>Pseudomonadota</taxon>
        <taxon>Gammaproteobacteria</taxon>
        <taxon>Oceanospirillales</taxon>
        <taxon>Natronospirillaceae</taxon>
        <taxon>Natronospirillum</taxon>
    </lineage>
</organism>
<keyword evidence="2" id="KW-1185">Reference proteome</keyword>
<dbReference type="SUPFAM" id="SSF55469">
    <property type="entry name" value="FMN-dependent nitroreductase-like"/>
    <property type="match status" value="1"/>
</dbReference>
<dbReference type="PROSITE" id="PS51318">
    <property type="entry name" value="TAT"/>
    <property type="match status" value="1"/>
</dbReference>
<name>A0A4Z0W4I6_9GAMM</name>
<dbReference type="InterPro" id="IPR000415">
    <property type="entry name" value="Nitroreductase-like"/>
</dbReference>
<evidence type="ECO:0000313" key="1">
    <source>
        <dbReference type="EMBL" id="TGG92427.1"/>
    </source>
</evidence>
<dbReference type="AlphaFoldDB" id="A0A4Z0W4I6"/>